<dbReference type="EMBL" id="CAKOAT010062932">
    <property type="protein sequence ID" value="CAH8305998.1"/>
    <property type="molecule type" value="Genomic_DNA"/>
</dbReference>
<sequence length="104" mass="12167">MKVSRRWRQGLIGRISSTGTFTPFSELPNGRFHSFSPSLLSYCFILDEFQRAVQSSYDNGLKGETRVRHSKCEFTFAMETQDVKIKKSHKEASEGTLRRFVWRR</sequence>
<protein>
    <submittedName>
        <fullName evidence="1">Uncharacterized protein</fullName>
    </submittedName>
</protein>
<name>A0ABC8IYI1_ERUVS</name>
<comment type="caution">
    <text evidence="1">The sequence shown here is derived from an EMBL/GenBank/DDBJ whole genome shotgun (WGS) entry which is preliminary data.</text>
</comment>
<keyword evidence="2" id="KW-1185">Reference proteome</keyword>
<proteinExistence type="predicted"/>
<evidence type="ECO:0000313" key="1">
    <source>
        <dbReference type="EMBL" id="CAH8305998.1"/>
    </source>
</evidence>
<accession>A0ABC8IYI1</accession>
<dbReference type="AlphaFoldDB" id="A0ABC8IYI1"/>
<organism evidence="1 2">
    <name type="scientific">Eruca vesicaria subsp. sativa</name>
    <name type="common">Garden rocket</name>
    <name type="synonym">Eruca sativa</name>
    <dbReference type="NCBI Taxonomy" id="29727"/>
    <lineage>
        <taxon>Eukaryota</taxon>
        <taxon>Viridiplantae</taxon>
        <taxon>Streptophyta</taxon>
        <taxon>Embryophyta</taxon>
        <taxon>Tracheophyta</taxon>
        <taxon>Spermatophyta</taxon>
        <taxon>Magnoliopsida</taxon>
        <taxon>eudicotyledons</taxon>
        <taxon>Gunneridae</taxon>
        <taxon>Pentapetalae</taxon>
        <taxon>rosids</taxon>
        <taxon>malvids</taxon>
        <taxon>Brassicales</taxon>
        <taxon>Brassicaceae</taxon>
        <taxon>Brassiceae</taxon>
        <taxon>Eruca</taxon>
    </lineage>
</organism>
<reference evidence="1 2" key="1">
    <citation type="submission" date="2022-03" db="EMBL/GenBank/DDBJ databases">
        <authorList>
            <person name="Macdonald S."/>
            <person name="Ahmed S."/>
            <person name="Newling K."/>
        </authorList>
    </citation>
    <scope>NUCLEOTIDE SEQUENCE [LARGE SCALE GENOMIC DNA]</scope>
</reference>
<evidence type="ECO:0000313" key="2">
    <source>
        <dbReference type="Proteomes" id="UP001642260"/>
    </source>
</evidence>
<dbReference type="Proteomes" id="UP001642260">
    <property type="component" value="Unassembled WGS sequence"/>
</dbReference>
<gene>
    <name evidence="1" type="ORF">ERUC_LOCUS4125</name>
</gene>